<feature type="compositionally biased region" description="Basic and acidic residues" evidence="1">
    <location>
        <begin position="116"/>
        <end position="126"/>
    </location>
</feature>
<keyword evidence="3" id="KW-1185">Reference proteome</keyword>
<dbReference type="Proteomes" id="UP001596390">
    <property type="component" value="Unassembled WGS sequence"/>
</dbReference>
<dbReference type="EMBL" id="JBHSZZ010000091">
    <property type="protein sequence ID" value="MFC7188347.1"/>
    <property type="molecule type" value="Genomic_DNA"/>
</dbReference>
<dbReference type="AlphaFoldDB" id="A0ABD5YHF3"/>
<reference evidence="2 3" key="1">
    <citation type="journal article" date="2019" name="Int. J. Syst. Evol. Microbiol.">
        <title>The Global Catalogue of Microorganisms (GCM) 10K type strain sequencing project: providing services to taxonomists for standard genome sequencing and annotation.</title>
        <authorList>
            <consortium name="The Broad Institute Genomics Platform"/>
            <consortium name="The Broad Institute Genome Sequencing Center for Infectious Disease"/>
            <person name="Wu L."/>
            <person name="Ma J."/>
        </authorList>
    </citation>
    <scope>NUCLEOTIDE SEQUENCE [LARGE SCALE GENOMIC DNA]</scope>
    <source>
        <strain evidence="2 3">Q85</strain>
    </source>
</reference>
<proteinExistence type="predicted"/>
<feature type="non-terminal residue" evidence="2">
    <location>
        <position position="126"/>
    </location>
</feature>
<name>A0ABD5YHF3_9EURY</name>
<evidence type="ECO:0000313" key="3">
    <source>
        <dbReference type="Proteomes" id="UP001596390"/>
    </source>
</evidence>
<gene>
    <name evidence="2" type="ORF">ACFQMK_16030</name>
</gene>
<organism evidence="2 3">
    <name type="scientific">Halorubrum yunnanense</name>
    <dbReference type="NCBI Taxonomy" id="1526162"/>
    <lineage>
        <taxon>Archaea</taxon>
        <taxon>Methanobacteriati</taxon>
        <taxon>Methanobacteriota</taxon>
        <taxon>Stenosarchaea group</taxon>
        <taxon>Halobacteria</taxon>
        <taxon>Halobacteriales</taxon>
        <taxon>Haloferacaceae</taxon>
        <taxon>Halorubrum</taxon>
    </lineage>
</organism>
<sequence length="126" mass="13306">MSDDVREQLAEYVRLHPTTSAIEAVAHVGADPARWVDVVEEALAAADPVAAVCDPSNAPEPADGAEEDPDPDRPNPGGDADASGSATPEPRDDAATGWGDVDFSTTRPDTYPPALLDRERWMGRKG</sequence>
<accession>A0ABD5YHF3</accession>
<protein>
    <submittedName>
        <fullName evidence="2">Uncharacterized protein</fullName>
    </submittedName>
</protein>
<evidence type="ECO:0000313" key="2">
    <source>
        <dbReference type="EMBL" id="MFC7188347.1"/>
    </source>
</evidence>
<evidence type="ECO:0000256" key="1">
    <source>
        <dbReference type="SAM" id="MobiDB-lite"/>
    </source>
</evidence>
<comment type="caution">
    <text evidence="2">The sequence shown here is derived from an EMBL/GenBank/DDBJ whole genome shotgun (WGS) entry which is preliminary data.</text>
</comment>
<feature type="region of interest" description="Disordered" evidence="1">
    <location>
        <begin position="50"/>
        <end position="126"/>
    </location>
</feature>